<evidence type="ECO:0000313" key="2">
    <source>
        <dbReference type="EMBL" id="KAF1983532.1"/>
    </source>
</evidence>
<dbReference type="EMBL" id="ML977174">
    <property type="protein sequence ID" value="KAF1983532.1"/>
    <property type="molecule type" value="Genomic_DNA"/>
</dbReference>
<keyword evidence="3" id="KW-1185">Reference proteome</keyword>
<organism evidence="2 3">
    <name type="scientific">Aulographum hederae CBS 113979</name>
    <dbReference type="NCBI Taxonomy" id="1176131"/>
    <lineage>
        <taxon>Eukaryota</taxon>
        <taxon>Fungi</taxon>
        <taxon>Dikarya</taxon>
        <taxon>Ascomycota</taxon>
        <taxon>Pezizomycotina</taxon>
        <taxon>Dothideomycetes</taxon>
        <taxon>Pleosporomycetidae</taxon>
        <taxon>Aulographales</taxon>
        <taxon>Aulographaceae</taxon>
    </lineage>
</organism>
<sequence>MASLRINLAKLENPQGNAFKSFRRSYSPTRGEVRSERGSDEGERVLANGNIRMEAVVALDSSQISKVCHYSPREHSMLHPGLAVEMAQGNESSGAQYEQVRDPSPEAFSMKESKNGCCYSSQPNTPGSNGANLLDIEAASKSKTFHDDPTTRSASRLDGISYSPSMQRWLDQWRCEEPWSAGDIARNRENPEETSEVSGQDQFDHWTKASL</sequence>
<protein>
    <submittedName>
        <fullName evidence="2">Uncharacterized protein</fullName>
    </submittedName>
</protein>
<evidence type="ECO:0000313" key="3">
    <source>
        <dbReference type="Proteomes" id="UP000800041"/>
    </source>
</evidence>
<evidence type="ECO:0000256" key="1">
    <source>
        <dbReference type="SAM" id="MobiDB-lite"/>
    </source>
</evidence>
<dbReference type="Proteomes" id="UP000800041">
    <property type="component" value="Unassembled WGS sequence"/>
</dbReference>
<accession>A0A6G1GRU5</accession>
<name>A0A6G1GRU5_9PEZI</name>
<feature type="compositionally biased region" description="Basic and acidic residues" evidence="1">
    <location>
        <begin position="202"/>
        <end position="211"/>
    </location>
</feature>
<dbReference type="AlphaFoldDB" id="A0A6G1GRU5"/>
<proteinExistence type="predicted"/>
<feature type="compositionally biased region" description="Basic and acidic residues" evidence="1">
    <location>
        <begin position="31"/>
        <end position="44"/>
    </location>
</feature>
<feature type="region of interest" description="Disordered" evidence="1">
    <location>
        <begin position="181"/>
        <end position="211"/>
    </location>
</feature>
<feature type="region of interest" description="Disordered" evidence="1">
    <location>
        <begin position="19"/>
        <end position="44"/>
    </location>
</feature>
<feature type="compositionally biased region" description="Polar residues" evidence="1">
    <location>
        <begin position="19"/>
        <end position="28"/>
    </location>
</feature>
<reference evidence="2" key="1">
    <citation type="journal article" date="2020" name="Stud. Mycol.">
        <title>101 Dothideomycetes genomes: a test case for predicting lifestyles and emergence of pathogens.</title>
        <authorList>
            <person name="Haridas S."/>
            <person name="Albert R."/>
            <person name="Binder M."/>
            <person name="Bloem J."/>
            <person name="Labutti K."/>
            <person name="Salamov A."/>
            <person name="Andreopoulos B."/>
            <person name="Baker S."/>
            <person name="Barry K."/>
            <person name="Bills G."/>
            <person name="Bluhm B."/>
            <person name="Cannon C."/>
            <person name="Castanera R."/>
            <person name="Culley D."/>
            <person name="Daum C."/>
            <person name="Ezra D."/>
            <person name="Gonzalez J."/>
            <person name="Henrissat B."/>
            <person name="Kuo A."/>
            <person name="Liang C."/>
            <person name="Lipzen A."/>
            <person name="Lutzoni F."/>
            <person name="Magnuson J."/>
            <person name="Mondo S."/>
            <person name="Nolan M."/>
            <person name="Ohm R."/>
            <person name="Pangilinan J."/>
            <person name="Park H.-J."/>
            <person name="Ramirez L."/>
            <person name="Alfaro M."/>
            <person name="Sun H."/>
            <person name="Tritt A."/>
            <person name="Yoshinaga Y."/>
            <person name="Zwiers L.-H."/>
            <person name="Turgeon B."/>
            <person name="Goodwin S."/>
            <person name="Spatafora J."/>
            <person name="Crous P."/>
            <person name="Grigoriev I."/>
        </authorList>
    </citation>
    <scope>NUCLEOTIDE SEQUENCE</scope>
    <source>
        <strain evidence="2">CBS 113979</strain>
    </source>
</reference>
<gene>
    <name evidence="2" type="ORF">K402DRAFT_406774</name>
</gene>